<keyword evidence="3" id="KW-1185">Reference proteome</keyword>
<reference evidence="2 3" key="1">
    <citation type="submission" date="2021-04" db="EMBL/GenBank/DDBJ databases">
        <title>Complete genome sequence of Stygiolobus sp. KN-1.</title>
        <authorList>
            <person name="Nakamura K."/>
            <person name="Sakai H."/>
            <person name="Kurosawa N."/>
        </authorList>
    </citation>
    <scope>NUCLEOTIDE SEQUENCE [LARGE SCALE GENOMIC DNA]</scope>
    <source>
        <strain evidence="2 3">KN-1</strain>
    </source>
</reference>
<keyword evidence="1" id="KW-1133">Transmembrane helix</keyword>
<evidence type="ECO:0000313" key="3">
    <source>
        <dbReference type="Proteomes" id="UP000825123"/>
    </source>
</evidence>
<dbReference type="KEGG" id="csty:KN1_01750"/>
<sequence length="82" mass="8940">MAFPFPGYDPVKALLYTPPPQVVSSLGKAVIDTITSRQWFPEGIVPAFMHALSVTLYVSVALAFIAAVISLFLRAEVRTSEK</sequence>
<dbReference type="EMBL" id="AP024597">
    <property type="protein sequence ID" value="BCU68878.1"/>
    <property type="molecule type" value="Genomic_DNA"/>
</dbReference>
<organism evidence="2 3">
    <name type="scientific">Stygiolobus caldivivus</name>
    <dbReference type="NCBI Taxonomy" id="2824673"/>
    <lineage>
        <taxon>Archaea</taxon>
        <taxon>Thermoproteota</taxon>
        <taxon>Thermoprotei</taxon>
        <taxon>Sulfolobales</taxon>
        <taxon>Sulfolobaceae</taxon>
        <taxon>Stygiolobus</taxon>
    </lineage>
</organism>
<accession>A0A8D5ZD29</accession>
<evidence type="ECO:0000313" key="2">
    <source>
        <dbReference type="EMBL" id="BCU68878.1"/>
    </source>
</evidence>
<keyword evidence="1" id="KW-0472">Membrane</keyword>
<keyword evidence="1" id="KW-0812">Transmembrane</keyword>
<evidence type="ECO:0000256" key="1">
    <source>
        <dbReference type="SAM" id="Phobius"/>
    </source>
</evidence>
<dbReference type="AlphaFoldDB" id="A0A8D5ZD29"/>
<feature type="transmembrane region" description="Helical" evidence="1">
    <location>
        <begin position="47"/>
        <end position="73"/>
    </location>
</feature>
<proteinExistence type="predicted"/>
<dbReference type="GeneID" id="66161928"/>
<dbReference type="RefSeq" id="WP_221288827.1">
    <property type="nucleotide sequence ID" value="NZ_AP024597.1"/>
</dbReference>
<protein>
    <submittedName>
        <fullName evidence="2">Uncharacterized protein</fullName>
    </submittedName>
</protein>
<gene>
    <name evidence="2" type="ORF">KN1_01750</name>
</gene>
<name>A0A8D5ZD29_9CREN</name>
<dbReference type="Proteomes" id="UP000825123">
    <property type="component" value="Chromosome"/>
</dbReference>